<dbReference type="InterPro" id="IPR013655">
    <property type="entry name" value="PAS_fold_3"/>
</dbReference>
<dbReference type="Pfam" id="PF08447">
    <property type="entry name" value="PAS_3"/>
    <property type="match status" value="1"/>
</dbReference>
<feature type="domain" description="PAS" evidence="1">
    <location>
        <begin position="20"/>
        <end position="95"/>
    </location>
</feature>
<dbReference type="Gene3D" id="3.30.450.20">
    <property type="entry name" value="PAS domain"/>
    <property type="match status" value="1"/>
</dbReference>
<dbReference type="SUPFAM" id="SSF55785">
    <property type="entry name" value="PYP-like sensor domain (PAS domain)"/>
    <property type="match status" value="1"/>
</dbReference>
<dbReference type="InterPro" id="IPR035965">
    <property type="entry name" value="PAS-like_dom_sf"/>
</dbReference>
<proteinExistence type="predicted"/>
<evidence type="ECO:0000313" key="3">
    <source>
        <dbReference type="Proteomes" id="UP000315648"/>
    </source>
</evidence>
<reference evidence="2 3" key="1">
    <citation type="submission" date="2019-07" db="EMBL/GenBank/DDBJ databases">
        <title>Description of 53C-WASEF.</title>
        <authorList>
            <person name="Pitt A."/>
            <person name="Hahn M.W."/>
        </authorList>
    </citation>
    <scope>NUCLEOTIDE SEQUENCE [LARGE SCALE GENOMIC DNA]</scope>
    <source>
        <strain evidence="2 3">53C-WASEF</strain>
    </source>
</reference>
<protein>
    <recommendedName>
        <fullName evidence="1">PAS domain-containing protein</fullName>
    </recommendedName>
</protein>
<evidence type="ECO:0000259" key="1">
    <source>
        <dbReference type="PROSITE" id="PS50112"/>
    </source>
</evidence>
<dbReference type="InterPro" id="IPR000014">
    <property type="entry name" value="PAS"/>
</dbReference>
<dbReference type="RefSeq" id="WP_144228079.1">
    <property type="nucleotide sequence ID" value="NZ_CBCRVV010000001.1"/>
</dbReference>
<dbReference type="EMBL" id="VMBG01000001">
    <property type="protein sequence ID" value="TSJ77737.1"/>
    <property type="molecule type" value="Genomic_DNA"/>
</dbReference>
<dbReference type="PROSITE" id="PS50112">
    <property type="entry name" value="PAS"/>
    <property type="match status" value="1"/>
</dbReference>
<keyword evidence="3" id="KW-1185">Reference proteome</keyword>
<dbReference type="AlphaFoldDB" id="A0A556QM84"/>
<dbReference type="CDD" id="cd00130">
    <property type="entry name" value="PAS"/>
    <property type="match status" value="1"/>
</dbReference>
<dbReference type="Proteomes" id="UP000315648">
    <property type="component" value="Unassembled WGS sequence"/>
</dbReference>
<comment type="caution">
    <text evidence="2">The sequence shown here is derived from an EMBL/GenBank/DDBJ whole genome shotgun (WGS) entry which is preliminary data.</text>
</comment>
<organism evidence="2 3">
    <name type="scientific">Rariglobus hedericola</name>
    <dbReference type="NCBI Taxonomy" id="2597822"/>
    <lineage>
        <taxon>Bacteria</taxon>
        <taxon>Pseudomonadati</taxon>
        <taxon>Verrucomicrobiota</taxon>
        <taxon>Opitutia</taxon>
        <taxon>Opitutales</taxon>
        <taxon>Opitutaceae</taxon>
        <taxon>Rariglobus</taxon>
    </lineage>
</organism>
<accession>A0A556QM84</accession>
<name>A0A556QM84_9BACT</name>
<gene>
    <name evidence="2" type="ORF">FPL22_00050</name>
</gene>
<dbReference type="OrthoDB" id="518094at2"/>
<dbReference type="SMART" id="SM00091">
    <property type="entry name" value="PAS"/>
    <property type="match status" value="1"/>
</dbReference>
<evidence type="ECO:0000313" key="2">
    <source>
        <dbReference type="EMBL" id="TSJ77737.1"/>
    </source>
</evidence>
<sequence length="140" mass="15739">MNTLSLQPTPFIATINQSEAAALLRRLVTNLRGFAYRRRYDRTWTMEWVSDAFHRVTGYEAHRVIKNQSLSFAHLIHPEDLPGVAAQIQSALMARRRTTVTYRIMAAHHAAVTVEDRLVGVYDASGAIIAIEGVIDHAQI</sequence>